<dbReference type="WBParaSite" id="SBAD_0000218901-mRNA-1">
    <property type="protein sequence ID" value="SBAD_0000218901-mRNA-1"/>
    <property type="gene ID" value="SBAD_0000218901"/>
</dbReference>
<dbReference type="Pfam" id="PF13516">
    <property type="entry name" value="LRR_6"/>
    <property type="match status" value="1"/>
</dbReference>
<sequence>MYSSAAKKKKKQQDESYEYASSEYDSFQWLKSYGDPTPPDDDNIAVDESEVCDDVAEMKWEVLTNSGNSSRNASYEREGDDGLERIKYRVARIMSSAGGRRSYIVVVHLADCVRHEFGIQVEHSSTSARYCLSVRMSSVICVFMAAAAFRRISVPRSSDVLLPRRRANNLTSSFNVIAAGATDESLWKWADFGNKRLTEPVLHSLLHRGMRYARLAKAQIISTKASHPEWDLHYDVGSSFAFNGADLDVYALQYLDLSMTTYEEPFVVNAVLAHCRHLIALSVEGCLVDDVTCVLIGQNRHLLFLNMALCQQITSAGIKAIVSGCQELQELNVGWTNMNHCAVEYLCRHLPQSLQRINLSGCRSATLFDVDVAHLVVNCPLVTEIDISDCTDLSAATINIIIKGCAVLERLSCSRCYKIDPFVYTMCKSLKELNIFGTIRDDCMPILQKMLPKKLQLNISPYSSVARPTVGARRTSIWGHRVRDE</sequence>
<dbReference type="InterPro" id="IPR001611">
    <property type="entry name" value="Leu-rich_rpt"/>
</dbReference>
<dbReference type="InterPro" id="IPR032675">
    <property type="entry name" value="LRR_dom_sf"/>
</dbReference>
<reference evidence="3" key="1">
    <citation type="submission" date="2016-06" db="UniProtKB">
        <authorList>
            <consortium name="WormBaseParasite"/>
        </authorList>
    </citation>
    <scope>IDENTIFICATION</scope>
</reference>
<gene>
    <name evidence="1" type="ORF">SBAD_LOCUS2086</name>
</gene>
<proteinExistence type="predicted"/>
<organism evidence="3">
    <name type="scientific">Soboliphyme baturini</name>
    <dbReference type="NCBI Taxonomy" id="241478"/>
    <lineage>
        <taxon>Eukaryota</taxon>
        <taxon>Metazoa</taxon>
        <taxon>Ecdysozoa</taxon>
        <taxon>Nematoda</taxon>
        <taxon>Enoplea</taxon>
        <taxon>Dorylaimia</taxon>
        <taxon>Dioctophymatida</taxon>
        <taxon>Dioctophymatoidea</taxon>
        <taxon>Soboliphymatidae</taxon>
        <taxon>Soboliphyme</taxon>
    </lineage>
</organism>
<dbReference type="SUPFAM" id="SSF52047">
    <property type="entry name" value="RNI-like"/>
    <property type="match status" value="1"/>
</dbReference>
<evidence type="ECO:0000313" key="2">
    <source>
        <dbReference type="Proteomes" id="UP000270296"/>
    </source>
</evidence>
<dbReference type="GO" id="GO:0019005">
    <property type="term" value="C:SCF ubiquitin ligase complex"/>
    <property type="evidence" value="ECO:0007669"/>
    <property type="project" value="TreeGrafter"/>
</dbReference>
<dbReference type="Gene3D" id="3.80.10.10">
    <property type="entry name" value="Ribonuclease Inhibitor"/>
    <property type="match status" value="1"/>
</dbReference>
<dbReference type="OrthoDB" id="2095648at2759"/>
<dbReference type="Proteomes" id="UP000270296">
    <property type="component" value="Unassembled WGS sequence"/>
</dbReference>
<accession>A0A183IEP2</accession>
<dbReference type="AlphaFoldDB" id="A0A183IEP2"/>
<reference evidence="1 2" key="2">
    <citation type="submission" date="2018-11" db="EMBL/GenBank/DDBJ databases">
        <authorList>
            <consortium name="Pathogen Informatics"/>
        </authorList>
    </citation>
    <scope>NUCLEOTIDE SEQUENCE [LARGE SCALE GENOMIC DNA]</scope>
</reference>
<protein>
    <submittedName>
        <fullName evidence="3">F-box domain-containing protein</fullName>
    </submittedName>
</protein>
<dbReference type="GO" id="GO:0031146">
    <property type="term" value="P:SCF-dependent proteasomal ubiquitin-dependent protein catabolic process"/>
    <property type="evidence" value="ECO:0007669"/>
    <property type="project" value="TreeGrafter"/>
</dbReference>
<dbReference type="EMBL" id="UZAM01007079">
    <property type="protein sequence ID" value="VDO96464.1"/>
    <property type="molecule type" value="Genomic_DNA"/>
</dbReference>
<name>A0A183IEP2_9BILA</name>
<evidence type="ECO:0000313" key="1">
    <source>
        <dbReference type="EMBL" id="VDO96464.1"/>
    </source>
</evidence>
<keyword evidence="2" id="KW-1185">Reference proteome</keyword>
<dbReference type="PANTHER" id="PTHR13318">
    <property type="entry name" value="PARTNER OF PAIRED, ISOFORM B-RELATED"/>
    <property type="match status" value="1"/>
</dbReference>
<evidence type="ECO:0000313" key="3">
    <source>
        <dbReference type="WBParaSite" id="SBAD_0000218901-mRNA-1"/>
    </source>
</evidence>